<dbReference type="EMBL" id="LVVT01000010">
    <property type="protein sequence ID" value="TQS83455.1"/>
    <property type="molecule type" value="Genomic_DNA"/>
</dbReference>
<evidence type="ECO:0000313" key="2">
    <source>
        <dbReference type="Proteomes" id="UP000752814"/>
    </source>
</evidence>
<accession>A0A8J8PBI5</accession>
<protein>
    <submittedName>
        <fullName evidence="1">Uncharacterized protein</fullName>
    </submittedName>
</protein>
<organism evidence="1 2">
    <name type="scientific">Candidatus Methanomassiliicoccus intestinalis</name>
    <dbReference type="NCBI Taxonomy" id="1406512"/>
    <lineage>
        <taxon>Archaea</taxon>
        <taxon>Methanobacteriati</taxon>
        <taxon>Thermoplasmatota</taxon>
        <taxon>Thermoplasmata</taxon>
        <taxon>Methanomassiliicoccales</taxon>
        <taxon>Methanomassiliicoccaceae</taxon>
        <taxon>Methanomassiliicoccus</taxon>
    </lineage>
</organism>
<dbReference type="AlphaFoldDB" id="A0A8J8PBI5"/>
<proteinExistence type="predicted"/>
<dbReference type="Proteomes" id="UP000752814">
    <property type="component" value="Unassembled WGS sequence"/>
</dbReference>
<comment type="caution">
    <text evidence="1">The sequence shown here is derived from an EMBL/GenBank/DDBJ whole genome shotgun (WGS) entry which is preliminary data.</text>
</comment>
<name>A0A8J8PBI5_9ARCH</name>
<gene>
    <name evidence="1" type="ORF">A3207_07605</name>
</gene>
<reference evidence="1" key="1">
    <citation type="submission" date="2016-03" db="EMBL/GenBank/DDBJ databases">
        <authorList>
            <person name="Borrel G."/>
            <person name="Mccann A."/>
            <person name="O'Toole P.W."/>
        </authorList>
    </citation>
    <scope>NUCLEOTIDE SEQUENCE</scope>
    <source>
        <strain evidence="1">183</strain>
    </source>
</reference>
<evidence type="ECO:0000313" key="1">
    <source>
        <dbReference type="EMBL" id="TQS83455.1"/>
    </source>
</evidence>
<sequence length="110" mass="12593">MIEKLGECYMTDRVAVFTTLNGKIVEWKMFENRMRGMEYYSAGVNKLSEMISRTGDAKWEVLFCDVNQFARSFPESEANGSDLMSGHISDMHSFDEAFYEDGGSNILFTE</sequence>